<feature type="transmembrane region" description="Helical" evidence="8">
    <location>
        <begin position="243"/>
        <end position="270"/>
    </location>
</feature>
<evidence type="ECO:0000256" key="2">
    <source>
        <dbReference type="ARBA" id="ARBA00006618"/>
    </source>
</evidence>
<keyword evidence="5 8" id="KW-1133">Transmembrane helix</keyword>
<comment type="subcellular location">
    <subcellularLocation>
        <location evidence="1">Membrane</location>
        <topology evidence="1">Multi-pass membrane protein</topology>
    </subcellularLocation>
</comment>
<proteinExistence type="inferred from homology"/>
<evidence type="ECO:0000256" key="8">
    <source>
        <dbReference type="SAM" id="Phobius"/>
    </source>
</evidence>
<evidence type="ECO:0000256" key="5">
    <source>
        <dbReference type="ARBA" id="ARBA00022989"/>
    </source>
</evidence>
<accession>A0A2A2LHA4</accession>
<evidence type="ECO:0000256" key="7">
    <source>
        <dbReference type="ARBA" id="ARBA00023180"/>
    </source>
</evidence>
<keyword evidence="4" id="KW-0732">Signal</keyword>
<dbReference type="Pfam" id="PF13965">
    <property type="entry name" value="SID-1_RNA_chan"/>
    <property type="match status" value="1"/>
</dbReference>
<organism evidence="9 10">
    <name type="scientific">Diploscapter pachys</name>
    <dbReference type="NCBI Taxonomy" id="2018661"/>
    <lineage>
        <taxon>Eukaryota</taxon>
        <taxon>Metazoa</taxon>
        <taxon>Ecdysozoa</taxon>
        <taxon>Nematoda</taxon>
        <taxon>Chromadorea</taxon>
        <taxon>Rhabditida</taxon>
        <taxon>Rhabditina</taxon>
        <taxon>Rhabditomorpha</taxon>
        <taxon>Rhabditoidea</taxon>
        <taxon>Rhabditidae</taxon>
        <taxon>Diploscapter</taxon>
    </lineage>
</organism>
<dbReference type="GO" id="GO:0005764">
    <property type="term" value="C:lysosome"/>
    <property type="evidence" value="ECO:0007669"/>
    <property type="project" value="TreeGrafter"/>
</dbReference>
<dbReference type="EMBL" id="LIAE01006773">
    <property type="protein sequence ID" value="PAV85427.1"/>
    <property type="molecule type" value="Genomic_DNA"/>
</dbReference>
<evidence type="ECO:0000256" key="6">
    <source>
        <dbReference type="ARBA" id="ARBA00023136"/>
    </source>
</evidence>
<evidence type="ECO:0000313" key="9">
    <source>
        <dbReference type="EMBL" id="PAV85427.1"/>
    </source>
</evidence>
<dbReference type="PANTHER" id="PTHR12185">
    <property type="entry name" value="SID1 TRANSMEMBRANE FAMILY MEMEBER"/>
    <property type="match status" value="1"/>
</dbReference>
<dbReference type="OrthoDB" id="416618at2759"/>
<feature type="transmembrane region" description="Helical" evidence="8">
    <location>
        <begin position="431"/>
        <end position="447"/>
    </location>
</feature>
<keyword evidence="7" id="KW-0325">Glycoprotein</keyword>
<dbReference type="InterPro" id="IPR025958">
    <property type="entry name" value="SID1_TM_fam"/>
</dbReference>
<sequence length="589" mass="67887">MIILHLNLTKQDVLDLHRIIVQITNIPIAENPEIECLTVWASNTRSSVTINLPVLENEKLVYSTGRLLQPIHKDDVRKDRNQILTIIIRSRIEPPIGFTIQIKTYDRGQYLVPWNFRDEFSLPHQHIERLEPLAYRIPTSGIPSLYIKLLSEDGICSLVIISNYTDDIYENGGYDSINPKIRKTTFLHRFDLVIRKEDLSDPILLYIFILPDDSQCHGKVLDAKAPRKKRVDVSFNAQFESSYILPISLTALVFSLPIIFMVGYFLYLLIKSKKTPREFPPLSINLDSSLRSSSGNQNNDMEMTNLSGDDNSIGLNQNATIVSPPEVIANRENEKHWKNTDYQFLHFLLPVLIQGGLQYYEWSISNNSDELCFHNYACAREWKGFRSFNHMISNIGYAINSMIYLAFIYLRKQRFYNNLGVYHNHPIEISLSLAMLCQSIGSFIYHICPNKYAYNFDTPFMQTICVLAILKLYGSRHGPVSQRTCHISIAIIMALNVLIGASSLIFLSKFWYIFVLVPIIMALVYYKYLVKTKKISRDITIMSVFNFILIIPLTIFLHANQTVTIICIINTSIYLIYYFTNKVSTNIVL</sequence>
<name>A0A2A2LHA4_9BILA</name>
<feature type="transmembrane region" description="Helical" evidence="8">
    <location>
        <begin position="391"/>
        <end position="410"/>
    </location>
</feature>
<feature type="transmembrane region" description="Helical" evidence="8">
    <location>
        <begin position="563"/>
        <end position="580"/>
    </location>
</feature>
<evidence type="ECO:0000256" key="3">
    <source>
        <dbReference type="ARBA" id="ARBA00022692"/>
    </source>
</evidence>
<feature type="transmembrane region" description="Helical" evidence="8">
    <location>
        <begin position="511"/>
        <end position="530"/>
    </location>
</feature>
<comment type="caution">
    <text evidence="9">The sequence shown here is derived from an EMBL/GenBank/DDBJ whole genome shotgun (WGS) entry which is preliminary data.</text>
</comment>
<protein>
    <recommendedName>
        <fullName evidence="11">SID1 transmembrane family member 1</fullName>
    </recommendedName>
</protein>
<dbReference type="AlphaFoldDB" id="A0A2A2LHA4"/>
<evidence type="ECO:0000256" key="4">
    <source>
        <dbReference type="ARBA" id="ARBA00022729"/>
    </source>
</evidence>
<keyword evidence="6 8" id="KW-0472">Membrane</keyword>
<evidence type="ECO:0000256" key="1">
    <source>
        <dbReference type="ARBA" id="ARBA00004141"/>
    </source>
</evidence>
<dbReference type="PANTHER" id="PTHR12185:SF1">
    <property type="entry name" value="SYSTEMIC RNA INTERFERENCE DEFECTIVE PROTEIN 1"/>
    <property type="match status" value="1"/>
</dbReference>
<feature type="transmembrane region" description="Helical" evidence="8">
    <location>
        <begin position="485"/>
        <end position="505"/>
    </location>
</feature>
<evidence type="ECO:0000313" key="10">
    <source>
        <dbReference type="Proteomes" id="UP000218231"/>
    </source>
</evidence>
<keyword evidence="3 8" id="KW-0812">Transmembrane</keyword>
<keyword evidence="10" id="KW-1185">Reference proteome</keyword>
<dbReference type="GO" id="GO:0003725">
    <property type="term" value="F:double-stranded RNA binding"/>
    <property type="evidence" value="ECO:0007669"/>
    <property type="project" value="TreeGrafter"/>
</dbReference>
<dbReference type="Proteomes" id="UP000218231">
    <property type="component" value="Unassembled WGS sequence"/>
</dbReference>
<dbReference type="STRING" id="2018661.A0A2A2LHA4"/>
<dbReference type="GO" id="GO:0051033">
    <property type="term" value="F:RNA transmembrane transporter activity"/>
    <property type="evidence" value="ECO:0007669"/>
    <property type="project" value="TreeGrafter"/>
</dbReference>
<dbReference type="GO" id="GO:0005886">
    <property type="term" value="C:plasma membrane"/>
    <property type="evidence" value="ECO:0007669"/>
    <property type="project" value="TreeGrafter"/>
</dbReference>
<gene>
    <name evidence="9" type="ORF">WR25_07871</name>
</gene>
<evidence type="ECO:0008006" key="11">
    <source>
        <dbReference type="Google" id="ProtNLM"/>
    </source>
</evidence>
<comment type="similarity">
    <text evidence="2">Belongs to the SID1 family.</text>
</comment>
<feature type="transmembrane region" description="Helical" evidence="8">
    <location>
        <begin position="539"/>
        <end position="557"/>
    </location>
</feature>
<reference evidence="9 10" key="1">
    <citation type="journal article" date="2017" name="Curr. Biol.">
        <title>Genome architecture and evolution of a unichromosomal asexual nematode.</title>
        <authorList>
            <person name="Fradin H."/>
            <person name="Zegar C."/>
            <person name="Gutwein M."/>
            <person name="Lucas J."/>
            <person name="Kovtun M."/>
            <person name="Corcoran D."/>
            <person name="Baugh L.R."/>
            <person name="Kiontke K."/>
            <person name="Gunsalus K."/>
            <person name="Fitch D.H."/>
            <person name="Piano F."/>
        </authorList>
    </citation>
    <scope>NUCLEOTIDE SEQUENCE [LARGE SCALE GENOMIC DNA]</scope>
    <source>
        <strain evidence="9">PF1309</strain>
    </source>
</reference>